<comment type="caution">
    <text evidence="9">The sequence shown here is derived from an EMBL/GenBank/DDBJ whole genome shotgun (WGS) entry which is preliminary data.</text>
</comment>
<dbReference type="PANTHER" id="PTHR41523:SF8">
    <property type="entry name" value="ETHYLENE RESPONSE SENSOR PROTEIN"/>
    <property type="match status" value="1"/>
</dbReference>
<evidence type="ECO:0000256" key="6">
    <source>
        <dbReference type="ARBA" id="ARBA00022777"/>
    </source>
</evidence>
<dbReference type="SUPFAM" id="SSF55874">
    <property type="entry name" value="ATPase domain of HSP90 chaperone/DNA topoisomerase II/histidine kinase"/>
    <property type="match status" value="1"/>
</dbReference>
<sequence>MLLRYLYSILLFVVAIFFLSSCEKQKQLAESGDKAVEEELASLYKKAEDYGNSSPDSLIAIGNRVLATGNRLNNHTAIVRGEKFIARAYWNMANHTEGMKHAVTALRDAEKWGILSEIPNIYGIIGNMHKEKQNYDMALDAADKGMNIAKTLKDTSSIIFMIRLKAMFTQGLGANTKDTAMIHRSLNMHLDGLKIAEMVPSLERARIPYYNNIAQVYVKRNQLDSAEYYVTKAITLAKKYDQQSSLTYSYTWLSQILNRRGEQALSLDYLQKALLISQQIQQPHRQMELYDYLMEGYRSAGKYKEALGAYTRYSDIRDSLQILQNVRQVGELQVQYEAGKKDRQISALGEVNELRSKQTAGALAVLVLVLGLSAVMFSQYRVIRRNNVELAENNRKISEQSAKMQLLMKELHHRVKNNLQIVSNLLSLQGNRLTDDDAKRIIKAGQQRIETMSIIHRSLYSQETVNMVNMRDYINDLLDSIMQSFGIDEHDTDLFIMVGVEELEVDIAMPLGLIINEWITNSFKHAFHDVKRPSITLNLVEIRNQMQLEIKDNGPGFDVRTWEQANRSFGVRLIKVLSKQLEGQCRVIQGSGAFFQLEIPLNSPRRAA</sequence>
<dbReference type="RefSeq" id="WP_131958680.1">
    <property type="nucleotide sequence ID" value="NZ_SMFL01000004.1"/>
</dbReference>
<dbReference type="Gene3D" id="3.30.565.10">
    <property type="entry name" value="Histidine kinase-like ATPase, C-terminal domain"/>
    <property type="match status" value="1"/>
</dbReference>
<keyword evidence="3" id="KW-0597">Phosphoprotein</keyword>
<evidence type="ECO:0000313" key="10">
    <source>
        <dbReference type="Proteomes" id="UP000294850"/>
    </source>
</evidence>
<evidence type="ECO:0000256" key="3">
    <source>
        <dbReference type="ARBA" id="ARBA00022553"/>
    </source>
</evidence>
<evidence type="ECO:0000256" key="1">
    <source>
        <dbReference type="ARBA" id="ARBA00000085"/>
    </source>
</evidence>
<keyword evidence="10" id="KW-1185">Reference proteome</keyword>
<dbReference type="SMART" id="SM00387">
    <property type="entry name" value="HATPase_c"/>
    <property type="match status" value="1"/>
</dbReference>
<evidence type="ECO:0000256" key="4">
    <source>
        <dbReference type="ARBA" id="ARBA00022679"/>
    </source>
</evidence>
<dbReference type="InterPro" id="IPR003594">
    <property type="entry name" value="HATPase_dom"/>
</dbReference>
<dbReference type="SMART" id="SM00028">
    <property type="entry name" value="TPR"/>
    <property type="match status" value="2"/>
</dbReference>
<dbReference type="SUPFAM" id="SSF48452">
    <property type="entry name" value="TPR-like"/>
    <property type="match status" value="1"/>
</dbReference>
<dbReference type="PROSITE" id="PS51257">
    <property type="entry name" value="PROKAR_LIPOPROTEIN"/>
    <property type="match status" value="1"/>
</dbReference>
<keyword evidence="4" id="KW-0808">Transferase</keyword>
<dbReference type="GO" id="GO:0004673">
    <property type="term" value="F:protein histidine kinase activity"/>
    <property type="evidence" value="ECO:0007669"/>
    <property type="project" value="UniProtKB-EC"/>
</dbReference>
<dbReference type="InterPro" id="IPR019734">
    <property type="entry name" value="TPR_rpt"/>
</dbReference>
<reference evidence="9 10" key="1">
    <citation type="submission" date="2019-03" db="EMBL/GenBank/DDBJ databases">
        <title>Dyadobacter AR-3-6 sp. nov., isolated from arctic soil.</title>
        <authorList>
            <person name="Chaudhary D.K."/>
        </authorList>
    </citation>
    <scope>NUCLEOTIDE SEQUENCE [LARGE SCALE GENOMIC DNA]</scope>
    <source>
        <strain evidence="9 10">AR-3-6</strain>
    </source>
</reference>
<protein>
    <recommendedName>
        <fullName evidence="2">histidine kinase</fullName>
        <ecNumber evidence="2">2.7.13.3</ecNumber>
    </recommendedName>
</protein>
<feature type="domain" description="Histidine kinase/HSP90-like ATPase" evidence="8">
    <location>
        <begin position="506"/>
        <end position="603"/>
    </location>
</feature>
<dbReference type="EC" id="2.7.13.3" evidence="2"/>
<dbReference type="Gene3D" id="3.30.450.20">
    <property type="entry name" value="PAS domain"/>
    <property type="match status" value="1"/>
</dbReference>
<evidence type="ECO:0000256" key="2">
    <source>
        <dbReference type="ARBA" id="ARBA00012438"/>
    </source>
</evidence>
<evidence type="ECO:0000256" key="7">
    <source>
        <dbReference type="ARBA" id="ARBA00022840"/>
    </source>
</evidence>
<organism evidence="9 10">
    <name type="scientific">Dyadobacter psychrotolerans</name>
    <dbReference type="NCBI Taxonomy" id="2541721"/>
    <lineage>
        <taxon>Bacteria</taxon>
        <taxon>Pseudomonadati</taxon>
        <taxon>Bacteroidota</taxon>
        <taxon>Cytophagia</taxon>
        <taxon>Cytophagales</taxon>
        <taxon>Spirosomataceae</taxon>
        <taxon>Dyadobacter</taxon>
    </lineage>
</organism>
<keyword evidence="6" id="KW-0418">Kinase</keyword>
<name>A0A4R5DPD0_9BACT</name>
<dbReference type="AlphaFoldDB" id="A0A4R5DPD0"/>
<evidence type="ECO:0000259" key="8">
    <source>
        <dbReference type="SMART" id="SM00387"/>
    </source>
</evidence>
<dbReference type="Proteomes" id="UP000294850">
    <property type="component" value="Unassembled WGS sequence"/>
</dbReference>
<comment type="catalytic activity">
    <reaction evidence="1">
        <text>ATP + protein L-histidine = ADP + protein N-phospho-L-histidine.</text>
        <dbReference type="EC" id="2.7.13.3"/>
    </reaction>
</comment>
<dbReference type="OrthoDB" id="9767435at2"/>
<dbReference type="InterPro" id="IPR011990">
    <property type="entry name" value="TPR-like_helical_dom_sf"/>
</dbReference>
<proteinExistence type="predicted"/>
<dbReference type="Gene3D" id="1.25.40.10">
    <property type="entry name" value="Tetratricopeptide repeat domain"/>
    <property type="match status" value="2"/>
</dbReference>
<keyword evidence="7" id="KW-0067">ATP-binding</keyword>
<dbReference type="Pfam" id="PF02518">
    <property type="entry name" value="HATPase_c"/>
    <property type="match status" value="1"/>
</dbReference>
<dbReference type="EMBL" id="SMFL01000004">
    <property type="protein sequence ID" value="TDE15417.1"/>
    <property type="molecule type" value="Genomic_DNA"/>
</dbReference>
<evidence type="ECO:0000256" key="5">
    <source>
        <dbReference type="ARBA" id="ARBA00022741"/>
    </source>
</evidence>
<dbReference type="PANTHER" id="PTHR41523">
    <property type="entry name" value="TWO-COMPONENT SYSTEM SENSOR PROTEIN"/>
    <property type="match status" value="1"/>
</dbReference>
<keyword evidence="5" id="KW-0547">Nucleotide-binding</keyword>
<evidence type="ECO:0000313" key="9">
    <source>
        <dbReference type="EMBL" id="TDE15417.1"/>
    </source>
</evidence>
<dbReference type="GO" id="GO:0005524">
    <property type="term" value="F:ATP binding"/>
    <property type="evidence" value="ECO:0007669"/>
    <property type="project" value="UniProtKB-KW"/>
</dbReference>
<dbReference type="InterPro" id="IPR011495">
    <property type="entry name" value="Sig_transdc_His_kin_sub2_dim/P"/>
</dbReference>
<gene>
    <name evidence="9" type="ORF">E0F88_12965</name>
</gene>
<dbReference type="Pfam" id="PF07568">
    <property type="entry name" value="HisKA_2"/>
    <property type="match status" value="1"/>
</dbReference>
<dbReference type="InterPro" id="IPR036890">
    <property type="entry name" value="HATPase_C_sf"/>
</dbReference>
<accession>A0A4R5DPD0</accession>